<dbReference type="GO" id="GO:0005886">
    <property type="term" value="C:plasma membrane"/>
    <property type="evidence" value="ECO:0007669"/>
    <property type="project" value="TreeGrafter"/>
</dbReference>
<evidence type="ECO:0000256" key="1">
    <source>
        <dbReference type="ARBA" id="ARBA00009410"/>
    </source>
</evidence>
<reference evidence="5" key="1">
    <citation type="submission" date="2015-08" db="EMBL/GenBank/DDBJ databases">
        <authorList>
            <person name="Babu N.S."/>
            <person name="Beckwith C.J."/>
            <person name="Beseler K.G."/>
            <person name="Brison A."/>
            <person name="Carone J.V."/>
            <person name="Caskin T.P."/>
            <person name="Diamond M."/>
            <person name="Durham M.E."/>
            <person name="Foxe J.M."/>
            <person name="Go M."/>
            <person name="Henderson B.A."/>
            <person name="Jones I.B."/>
            <person name="McGettigan J.A."/>
            <person name="Micheletti S.J."/>
            <person name="Nasrallah M.E."/>
            <person name="Ortiz D."/>
            <person name="Piller C.R."/>
            <person name="Privatt S.R."/>
            <person name="Schneider S.L."/>
            <person name="Sharp S."/>
            <person name="Smith T.C."/>
            <person name="Stanton J.D."/>
            <person name="Ullery H.E."/>
            <person name="Wilson R.J."/>
            <person name="Serrano M.G."/>
            <person name="Buck G."/>
            <person name="Lee V."/>
            <person name="Wang Y."/>
            <person name="Carvalho R."/>
            <person name="Voegtly L."/>
            <person name="Shi R."/>
            <person name="Duckworth R."/>
            <person name="Johnson A."/>
            <person name="Loviza R."/>
            <person name="Walstead R."/>
            <person name="Shah Z."/>
            <person name="Kiflezghi M."/>
            <person name="Wade K."/>
            <person name="Ball S.L."/>
            <person name="Bradley K.W."/>
            <person name="Asai D.J."/>
            <person name="Bowman C.A."/>
            <person name="Russell D.A."/>
            <person name="Pope W.H."/>
            <person name="Jacobs-Sera D."/>
            <person name="Hendrix R.W."/>
            <person name="Hatfull G.F."/>
        </authorList>
    </citation>
    <scope>NUCLEOTIDE SEQUENCE [LARGE SCALE GENOMIC DNA]</scope>
    <source>
        <strain evidence="5">JCM 19170</strain>
    </source>
</reference>
<dbReference type="Gene3D" id="3.50.50.60">
    <property type="entry name" value="FAD/NAD(P)-binding domain"/>
    <property type="match status" value="2"/>
</dbReference>
<evidence type="ECO:0000313" key="4">
    <source>
        <dbReference type="EMBL" id="CUB07350.1"/>
    </source>
</evidence>
<protein>
    <submittedName>
        <fullName evidence="4">Glycine/D-amino acid oxidase (Deaminating)</fullName>
    </submittedName>
</protein>
<keyword evidence="2" id="KW-0560">Oxidoreductase</keyword>
<dbReference type="PANTHER" id="PTHR13847">
    <property type="entry name" value="SARCOSINE DEHYDROGENASE-RELATED"/>
    <property type="match status" value="1"/>
</dbReference>
<dbReference type="GO" id="GO:0005737">
    <property type="term" value="C:cytoplasm"/>
    <property type="evidence" value="ECO:0007669"/>
    <property type="project" value="TreeGrafter"/>
</dbReference>
<name>A0A0K6IW51_9PROT</name>
<dbReference type="SUPFAM" id="SSF51905">
    <property type="entry name" value="FAD/NAD(P)-binding domain"/>
    <property type="match status" value="1"/>
</dbReference>
<evidence type="ECO:0000259" key="3">
    <source>
        <dbReference type="Pfam" id="PF01266"/>
    </source>
</evidence>
<dbReference type="InterPro" id="IPR036188">
    <property type="entry name" value="FAD/NAD-bd_sf"/>
</dbReference>
<dbReference type="GO" id="GO:0055130">
    <property type="term" value="P:D-alanine catabolic process"/>
    <property type="evidence" value="ECO:0007669"/>
    <property type="project" value="TreeGrafter"/>
</dbReference>
<sequence>MAATGVVEPMKSNTGRKKARLLIRIPRMKETSKSATKSPRARTAFFMRYTVRHEKAVLPLVSFHGEKDPPMKILVIGAGVIGVATAWALQEAGHTVTLVDAREAPGRGASYANGAQISVSHPQPWSSPRAPLIALESLTREDGPFRWRPALDTAQWCWLTAFLRECLPSRHERNTRAIALLARHSLQVLRRWREALGLEYDVQTRGILHLFFTPRDWETGRRHEAELRELGIAARAISPAEAAEIEPALAPVAAKLCGALYAPEDESGDARRFCEEMVARLRQAGAEVLFETRWSGWRLGKGRCEAARFEGPAGAFELTAEAIVVCAGVDSPRLLAPLGMEAPIYPVKGYSLTAPILAPERAPTASLTDESKRIVCSRLGNRLRFAGTAEIAGYDDSVRPERIAPLKRWAEVMLPGVADLEAAEAWAGLRPMTPSGVPLIGRSPMANVWVNTGHGSLGWTLACGSAQALLARLEGKTPPGLEAFPFVG</sequence>
<dbReference type="AlphaFoldDB" id="A0A0K6IW51"/>
<dbReference type="PANTHER" id="PTHR13847:SF280">
    <property type="entry name" value="D-AMINO ACID DEHYDROGENASE"/>
    <property type="match status" value="1"/>
</dbReference>
<organism evidence="4 5">
    <name type="scientific">Tepidiphilus thermophilus</name>
    <dbReference type="NCBI Taxonomy" id="876478"/>
    <lineage>
        <taxon>Bacteria</taxon>
        <taxon>Pseudomonadati</taxon>
        <taxon>Pseudomonadota</taxon>
        <taxon>Hydrogenophilia</taxon>
        <taxon>Hydrogenophilales</taxon>
        <taxon>Hydrogenophilaceae</taxon>
        <taxon>Tepidiphilus</taxon>
    </lineage>
</organism>
<dbReference type="NCBIfam" id="NF001933">
    <property type="entry name" value="PRK00711.1"/>
    <property type="match status" value="1"/>
</dbReference>
<evidence type="ECO:0000256" key="2">
    <source>
        <dbReference type="ARBA" id="ARBA00023002"/>
    </source>
</evidence>
<dbReference type="SUPFAM" id="SSF54373">
    <property type="entry name" value="FAD-linked reductases, C-terminal domain"/>
    <property type="match status" value="1"/>
</dbReference>
<comment type="similarity">
    <text evidence="1">Belongs to the DadA oxidoreductase family.</text>
</comment>
<keyword evidence="5" id="KW-1185">Reference proteome</keyword>
<accession>A0A0K6IW51</accession>
<dbReference type="Gene3D" id="3.30.9.10">
    <property type="entry name" value="D-Amino Acid Oxidase, subunit A, domain 2"/>
    <property type="match status" value="1"/>
</dbReference>
<dbReference type="InterPro" id="IPR006076">
    <property type="entry name" value="FAD-dep_OxRdtase"/>
</dbReference>
<proteinExistence type="inferred from homology"/>
<feature type="domain" description="FAD dependent oxidoreductase" evidence="3">
    <location>
        <begin position="72"/>
        <end position="469"/>
    </location>
</feature>
<dbReference type="Pfam" id="PF01266">
    <property type="entry name" value="DAO"/>
    <property type="match status" value="1"/>
</dbReference>
<dbReference type="Proteomes" id="UP000182108">
    <property type="component" value="Unassembled WGS sequence"/>
</dbReference>
<dbReference type="EMBL" id="CYHH01000006">
    <property type="protein sequence ID" value="CUB07350.1"/>
    <property type="molecule type" value="Genomic_DNA"/>
</dbReference>
<dbReference type="GO" id="GO:0008718">
    <property type="term" value="F:D-amino-acid dehydrogenase activity"/>
    <property type="evidence" value="ECO:0007669"/>
    <property type="project" value="TreeGrafter"/>
</dbReference>
<gene>
    <name evidence="4" type="ORF">Ga0061068_106101</name>
</gene>
<evidence type="ECO:0000313" key="5">
    <source>
        <dbReference type="Proteomes" id="UP000182108"/>
    </source>
</evidence>